<organism evidence="12 13">
    <name type="scientific">Pelusios castaneus</name>
    <name type="common">West African mud turtle</name>
    <dbReference type="NCBI Taxonomy" id="367368"/>
    <lineage>
        <taxon>Eukaryota</taxon>
        <taxon>Metazoa</taxon>
        <taxon>Chordata</taxon>
        <taxon>Craniata</taxon>
        <taxon>Vertebrata</taxon>
        <taxon>Euteleostomi</taxon>
        <taxon>Archelosauria</taxon>
        <taxon>Testudinata</taxon>
        <taxon>Testudines</taxon>
        <taxon>Pleurodira</taxon>
        <taxon>Pelomedusidae</taxon>
        <taxon>Pelusios</taxon>
    </lineage>
</organism>
<evidence type="ECO:0000256" key="10">
    <source>
        <dbReference type="SAM" id="MobiDB-lite"/>
    </source>
</evidence>
<keyword evidence="5" id="KW-0256">Endoplasmic reticulum</keyword>
<evidence type="ECO:0000256" key="2">
    <source>
        <dbReference type="ARBA" id="ARBA00006103"/>
    </source>
</evidence>
<keyword evidence="13" id="KW-1185">Reference proteome</keyword>
<dbReference type="PANTHER" id="PTHR13509">
    <property type="entry name" value="SEC61 SUBUNIT BETA"/>
    <property type="match status" value="1"/>
</dbReference>
<evidence type="ECO:0000256" key="5">
    <source>
        <dbReference type="ARBA" id="ARBA00022824"/>
    </source>
</evidence>
<sequence length="93" mass="9839">MPISTSGAVVGASSGRAVWPKGAGWSVKQRKNNSSGKLNAGLSTSSSTTKGVWSFYTDASHGLKIGPFTVLIISILFIAFVVILHIWSKYSHS</sequence>
<evidence type="ECO:0000256" key="1">
    <source>
        <dbReference type="ARBA" id="ARBA00004389"/>
    </source>
</evidence>
<dbReference type="AlphaFoldDB" id="A0A8C8VJE1"/>
<protein>
    <recommendedName>
        <fullName evidence="14">Protein transport protein Sec61 subunit beta</fullName>
    </recommendedName>
</protein>
<keyword evidence="3" id="KW-0813">Transport</keyword>
<name>A0A8C8VJE1_9SAUR</name>
<keyword evidence="6" id="KW-0653">Protein transport</keyword>
<dbReference type="GO" id="GO:0006886">
    <property type="term" value="P:intracellular protein transport"/>
    <property type="evidence" value="ECO:0007669"/>
    <property type="project" value="InterPro"/>
</dbReference>
<keyword evidence="8" id="KW-0811">Translocation</keyword>
<evidence type="ECO:0000256" key="4">
    <source>
        <dbReference type="ARBA" id="ARBA00022692"/>
    </source>
</evidence>
<evidence type="ECO:0000256" key="6">
    <source>
        <dbReference type="ARBA" id="ARBA00022927"/>
    </source>
</evidence>
<evidence type="ECO:0000256" key="9">
    <source>
        <dbReference type="ARBA" id="ARBA00023136"/>
    </source>
</evidence>
<keyword evidence="9 11" id="KW-0472">Membrane</keyword>
<dbReference type="InterPro" id="IPR030671">
    <property type="entry name" value="Sec61-beta/Sbh"/>
</dbReference>
<dbReference type="Ensembl" id="ENSPCET00000012868.1">
    <property type="protein sequence ID" value="ENSPCEP00000012426.1"/>
    <property type="gene ID" value="ENSPCEG00000009879.1"/>
</dbReference>
<comment type="similarity">
    <text evidence="2">Belongs to the SEC61-beta family.</text>
</comment>
<accession>A0A8C8VJE1</accession>
<reference evidence="12" key="2">
    <citation type="submission" date="2025-09" db="UniProtKB">
        <authorList>
            <consortium name="Ensembl"/>
        </authorList>
    </citation>
    <scope>IDENTIFICATION</scope>
</reference>
<evidence type="ECO:0000313" key="12">
    <source>
        <dbReference type="Ensembl" id="ENSPCEP00000012426.1"/>
    </source>
</evidence>
<evidence type="ECO:0000256" key="11">
    <source>
        <dbReference type="SAM" id="Phobius"/>
    </source>
</evidence>
<comment type="subcellular location">
    <subcellularLocation>
        <location evidence="1">Endoplasmic reticulum membrane</location>
        <topology evidence="1">Single-pass membrane protein</topology>
    </subcellularLocation>
</comment>
<reference evidence="12" key="1">
    <citation type="submission" date="2025-08" db="UniProtKB">
        <authorList>
            <consortium name="Ensembl"/>
        </authorList>
    </citation>
    <scope>IDENTIFICATION</scope>
</reference>
<evidence type="ECO:0000256" key="3">
    <source>
        <dbReference type="ARBA" id="ARBA00022448"/>
    </source>
</evidence>
<dbReference type="Proteomes" id="UP000694393">
    <property type="component" value="Unplaced"/>
</dbReference>
<dbReference type="Pfam" id="PF03911">
    <property type="entry name" value="Sec61_beta"/>
    <property type="match status" value="1"/>
</dbReference>
<dbReference type="InterPro" id="IPR016482">
    <property type="entry name" value="SecG/Sec61-beta/Sbh"/>
</dbReference>
<keyword evidence="7 11" id="KW-1133">Transmembrane helix</keyword>
<dbReference type="GO" id="GO:0005784">
    <property type="term" value="C:Sec61 translocon complex"/>
    <property type="evidence" value="ECO:0007669"/>
    <property type="project" value="InterPro"/>
</dbReference>
<evidence type="ECO:0000256" key="8">
    <source>
        <dbReference type="ARBA" id="ARBA00023010"/>
    </source>
</evidence>
<evidence type="ECO:0000313" key="13">
    <source>
        <dbReference type="Proteomes" id="UP000694393"/>
    </source>
</evidence>
<keyword evidence="4 11" id="KW-0812">Transmembrane</keyword>
<evidence type="ECO:0008006" key="14">
    <source>
        <dbReference type="Google" id="ProtNLM"/>
    </source>
</evidence>
<feature type="region of interest" description="Disordered" evidence="10">
    <location>
        <begin position="1"/>
        <end position="49"/>
    </location>
</feature>
<feature type="transmembrane region" description="Helical" evidence="11">
    <location>
        <begin position="65"/>
        <end position="87"/>
    </location>
</feature>
<feature type="compositionally biased region" description="Polar residues" evidence="10">
    <location>
        <begin position="32"/>
        <end position="49"/>
    </location>
</feature>
<evidence type="ECO:0000256" key="7">
    <source>
        <dbReference type="ARBA" id="ARBA00022989"/>
    </source>
</evidence>
<proteinExistence type="inferred from homology"/>
<feature type="compositionally biased region" description="Low complexity" evidence="10">
    <location>
        <begin position="1"/>
        <end position="18"/>
    </location>
</feature>